<dbReference type="Gene3D" id="3.40.50.1820">
    <property type="entry name" value="alpha/beta hydrolase"/>
    <property type="match status" value="1"/>
</dbReference>
<dbReference type="EMBL" id="CAEZSL010000026">
    <property type="protein sequence ID" value="CAB4536270.1"/>
    <property type="molecule type" value="Genomic_DNA"/>
</dbReference>
<dbReference type="EMBL" id="CAFBQJ010000003">
    <property type="protein sequence ID" value="CAB5043943.1"/>
    <property type="molecule type" value="Genomic_DNA"/>
</dbReference>
<dbReference type="Pfam" id="PF12697">
    <property type="entry name" value="Abhydrolase_6"/>
    <property type="match status" value="1"/>
</dbReference>
<dbReference type="InterPro" id="IPR052897">
    <property type="entry name" value="Sec-Metab_Biosynth_Hydrolase"/>
</dbReference>
<reference evidence="3" key="1">
    <citation type="submission" date="2020-05" db="EMBL/GenBank/DDBJ databases">
        <authorList>
            <person name="Chiriac C."/>
            <person name="Salcher M."/>
            <person name="Ghai R."/>
            <person name="Kavagutti S V."/>
        </authorList>
    </citation>
    <scope>NUCLEOTIDE SEQUENCE</scope>
</reference>
<evidence type="ECO:0000259" key="1">
    <source>
        <dbReference type="Pfam" id="PF12697"/>
    </source>
</evidence>
<dbReference type="PANTHER" id="PTHR37017:SF11">
    <property type="entry name" value="ESTERASE_LIPASE_THIOESTERASE DOMAIN-CONTAINING PROTEIN"/>
    <property type="match status" value="1"/>
</dbReference>
<evidence type="ECO:0000313" key="6">
    <source>
        <dbReference type="EMBL" id="CAB5124297.1"/>
    </source>
</evidence>
<evidence type="ECO:0000313" key="5">
    <source>
        <dbReference type="EMBL" id="CAB5043943.1"/>
    </source>
</evidence>
<dbReference type="EMBL" id="CAEZVL010000011">
    <property type="protein sequence ID" value="CAB4622920.1"/>
    <property type="molecule type" value="Genomic_DNA"/>
</dbReference>
<name>A0A6J6IAY8_9ZZZZ</name>
<accession>A0A6J6IAY8</accession>
<dbReference type="AlphaFoldDB" id="A0A6J6IAY8"/>
<organism evidence="3">
    <name type="scientific">freshwater metagenome</name>
    <dbReference type="NCBI Taxonomy" id="449393"/>
    <lineage>
        <taxon>unclassified sequences</taxon>
        <taxon>metagenomes</taxon>
        <taxon>ecological metagenomes</taxon>
    </lineage>
</organism>
<evidence type="ECO:0000313" key="2">
    <source>
        <dbReference type="EMBL" id="CAB4536270.1"/>
    </source>
</evidence>
<dbReference type="EMBL" id="CAFBNZ010000006">
    <property type="protein sequence ID" value="CAB4966567.1"/>
    <property type="molecule type" value="Genomic_DNA"/>
</dbReference>
<protein>
    <submittedName>
        <fullName evidence="3">Unannotated protein</fullName>
    </submittedName>
</protein>
<dbReference type="InterPro" id="IPR029058">
    <property type="entry name" value="AB_hydrolase_fold"/>
</dbReference>
<dbReference type="PANTHER" id="PTHR37017">
    <property type="entry name" value="AB HYDROLASE-1 DOMAIN-CONTAINING PROTEIN-RELATED"/>
    <property type="match status" value="1"/>
</dbReference>
<proteinExistence type="predicted"/>
<evidence type="ECO:0000313" key="3">
    <source>
        <dbReference type="EMBL" id="CAB4622920.1"/>
    </source>
</evidence>
<gene>
    <name evidence="2" type="ORF">UFOPK1421_00376</name>
    <name evidence="3" type="ORF">UFOPK1960_00157</name>
    <name evidence="4" type="ORF">UFOPK3889_00082</name>
    <name evidence="5" type="ORF">UFOPK4275_00038</name>
    <name evidence="6" type="ORF">UFOPK4422_00889</name>
</gene>
<evidence type="ECO:0000313" key="4">
    <source>
        <dbReference type="EMBL" id="CAB4966567.1"/>
    </source>
</evidence>
<dbReference type="SUPFAM" id="SSF53474">
    <property type="entry name" value="alpha/beta-Hydrolases"/>
    <property type="match status" value="1"/>
</dbReference>
<feature type="domain" description="AB hydrolase-1" evidence="1">
    <location>
        <begin position="7"/>
        <end position="233"/>
    </location>
</feature>
<sequence length="241" mass="25454">MASVRHIVLVHGAWHGAWCFSALQTALDSRGVPSIAIDLPGHGASTAALTDLYGDAQYVVDTLAMLRLRGVDNVVLVGHSYGGAVITQAAFIDPRIAHLVYVAAFVPQAGHSVISQLMSMPQQDVRLASAMIATDDGNSVINPELAPATFYGSCSPEVVAAAIARLSPQPMATMTQEVTGSPHGDIPSTYVLCLRDNAVHPEHQKIIAQMCNTIITLDTDHSPFISMTSATADILESVARS</sequence>
<dbReference type="InterPro" id="IPR000073">
    <property type="entry name" value="AB_hydrolase_1"/>
</dbReference>
<dbReference type="EMBL" id="CAFBRX010000081">
    <property type="protein sequence ID" value="CAB5124297.1"/>
    <property type="molecule type" value="Genomic_DNA"/>
</dbReference>